<keyword evidence="4 8" id="KW-0067">ATP-binding</keyword>
<dbReference type="Gene3D" id="2.40.240.10">
    <property type="entry name" value="Ribosomal Protein L25, Chain P"/>
    <property type="match status" value="2"/>
</dbReference>
<evidence type="ECO:0000256" key="5">
    <source>
        <dbReference type="ARBA" id="ARBA00022917"/>
    </source>
</evidence>
<evidence type="ECO:0000256" key="3">
    <source>
        <dbReference type="ARBA" id="ARBA00022741"/>
    </source>
</evidence>
<dbReference type="Gene3D" id="3.40.50.620">
    <property type="entry name" value="HUPs"/>
    <property type="match status" value="1"/>
</dbReference>
<dbReference type="GO" id="GO:0005829">
    <property type="term" value="C:cytosol"/>
    <property type="evidence" value="ECO:0007669"/>
    <property type="project" value="TreeGrafter"/>
</dbReference>
<evidence type="ECO:0000256" key="2">
    <source>
        <dbReference type="ARBA" id="ARBA00022598"/>
    </source>
</evidence>
<dbReference type="SUPFAM" id="SSF50715">
    <property type="entry name" value="Ribosomal protein L25-like"/>
    <property type="match status" value="1"/>
</dbReference>
<dbReference type="InterPro" id="IPR020058">
    <property type="entry name" value="Glu/Gln-tRNA-synth_Ib_cat-dom"/>
</dbReference>
<evidence type="ECO:0000256" key="7">
    <source>
        <dbReference type="ARBA" id="ARBA00048270"/>
    </source>
</evidence>
<feature type="domain" description="Glutamyl/glutaminyl-tRNA synthetase class Ib anti-codon binding" evidence="11">
    <location>
        <begin position="421"/>
        <end position="498"/>
    </location>
</feature>
<evidence type="ECO:0000256" key="4">
    <source>
        <dbReference type="ARBA" id="ARBA00022840"/>
    </source>
</evidence>
<dbReference type="Pfam" id="PF03950">
    <property type="entry name" value="tRNA-synt_1c_C"/>
    <property type="match status" value="1"/>
</dbReference>
<keyword evidence="14" id="KW-1185">Reference proteome</keyword>
<evidence type="ECO:0000313" key="13">
    <source>
        <dbReference type="EMBL" id="KAJ8602711.1"/>
    </source>
</evidence>
<protein>
    <recommendedName>
        <fullName evidence="1">glutamine--tRNA ligase</fullName>
        <ecNumber evidence="1">6.1.1.18</ecNumber>
    </recommendedName>
</protein>
<keyword evidence="3 8" id="KW-0547">Nucleotide-binding</keyword>
<keyword evidence="2 8" id="KW-0436">Ligase</keyword>
<dbReference type="InterPro" id="IPR049437">
    <property type="entry name" value="tRNA-synt_1c_C2"/>
</dbReference>
<feature type="domain" description="Glutamyl/glutaminyl-tRNA synthetase class Ib catalytic" evidence="10">
    <location>
        <begin position="76"/>
        <end position="417"/>
    </location>
</feature>
<dbReference type="PANTHER" id="PTHR43097:SF4">
    <property type="entry name" value="GLUTAMINE--TRNA LIGASE"/>
    <property type="match status" value="1"/>
</dbReference>
<evidence type="ECO:0000259" key="11">
    <source>
        <dbReference type="Pfam" id="PF03950"/>
    </source>
</evidence>
<comment type="catalytic activity">
    <reaction evidence="7">
        <text>tRNA(Gln) + L-glutamine + ATP = L-glutaminyl-tRNA(Gln) + AMP + diphosphate</text>
        <dbReference type="Rhea" id="RHEA:20121"/>
        <dbReference type="Rhea" id="RHEA-COMP:9662"/>
        <dbReference type="Rhea" id="RHEA-COMP:9681"/>
        <dbReference type="ChEBI" id="CHEBI:30616"/>
        <dbReference type="ChEBI" id="CHEBI:33019"/>
        <dbReference type="ChEBI" id="CHEBI:58359"/>
        <dbReference type="ChEBI" id="CHEBI:78442"/>
        <dbReference type="ChEBI" id="CHEBI:78521"/>
        <dbReference type="ChEBI" id="CHEBI:456215"/>
        <dbReference type="EC" id="6.1.1.18"/>
    </reaction>
</comment>
<dbReference type="Pfam" id="PF20974">
    <property type="entry name" value="tRNA-synt_1c_C2"/>
    <property type="match status" value="1"/>
</dbReference>
<dbReference type="InterPro" id="IPR020059">
    <property type="entry name" value="Glu/Gln-tRNA-synth_Ib_codon-bd"/>
</dbReference>
<dbReference type="AlphaFoldDB" id="A0AAD7XLL6"/>
<reference evidence="13" key="1">
    <citation type="submission" date="2023-01" db="EMBL/GenBank/DDBJ databases">
        <title>Metagenome sequencing of chrysophaentin producing Chrysophaeum taylorii.</title>
        <authorList>
            <person name="Davison J."/>
            <person name="Bewley C."/>
        </authorList>
    </citation>
    <scope>NUCLEOTIDE SEQUENCE</scope>
    <source>
        <strain evidence="13">NIES-1699</strain>
    </source>
</reference>
<dbReference type="Proteomes" id="UP001230188">
    <property type="component" value="Unassembled WGS sequence"/>
</dbReference>
<evidence type="ECO:0000256" key="6">
    <source>
        <dbReference type="ARBA" id="ARBA00023146"/>
    </source>
</evidence>
<dbReference type="GO" id="GO:0006425">
    <property type="term" value="P:glutaminyl-tRNA aminoacylation"/>
    <property type="evidence" value="ECO:0007669"/>
    <property type="project" value="TreeGrafter"/>
</dbReference>
<dbReference type="EMBL" id="JAQMWT010000370">
    <property type="protein sequence ID" value="KAJ8602711.1"/>
    <property type="molecule type" value="Genomic_DNA"/>
</dbReference>
<dbReference type="InterPro" id="IPR001412">
    <property type="entry name" value="aa-tRNA-synth_I_CS"/>
</dbReference>
<accession>A0AAD7XLL6</accession>
<dbReference type="GO" id="GO:0005524">
    <property type="term" value="F:ATP binding"/>
    <property type="evidence" value="ECO:0007669"/>
    <property type="project" value="UniProtKB-KW"/>
</dbReference>
<proteinExistence type="inferred from homology"/>
<evidence type="ECO:0000259" key="10">
    <source>
        <dbReference type="Pfam" id="PF00749"/>
    </source>
</evidence>
<dbReference type="Pfam" id="PF00749">
    <property type="entry name" value="tRNA-synt_1c"/>
    <property type="match status" value="1"/>
</dbReference>
<evidence type="ECO:0000256" key="9">
    <source>
        <dbReference type="SAM" id="MobiDB-lite"/>
    </source>
</evidence>
<dbReference type="InterPro" id="IPR020056">
    <property type="entry name" value="Rbsml_bL25/Gln-tRNA_synth_N"/>
</dbReference>
<sequence>MMLHRGWWAASPSSKWLAKKRDEGSPGVWAVEKRRDPLLGRSLSHWADLGREDVPQLCGNPAEVLAEHYAINDGVVRTRFPPEPNGYLHIGHAKSMNMNFKLAFEKLGIEDGSRRECVFRYDDTNPEKENREFVESLRKDVAWMGWSPIQVTHTSDYFEALYAMALELIRAGKAYVCEQSPAEIEACRGVAKARAALRRLRESNSRTIPEDVVVAAREDTPGAHESPYRDRPVSENLASFEKMRRGQVAEGAMTLRLKMDNDATNFNMFDQVAYRIKFSPHPNTGDAWCVYPTYDYTHCVVDSLEHVDYSICTLEFETRRESYYWVLDALDIYRPKVFEMSRLNITYTVLSKRKLAKLVDTKVVRGWDDPRMPTISGLRRRGYSPAALNSFCDDIGVTRNENLIDYVRLQHFARLDLEPRAPRRMAVREPFRIDLDGPDEVFRRDYHAQGYTLRLSRTIYIDRKDYRDVDSPDFFGLAPQKIVRLRHAVNIRYESDGKGVVVDDSIDPKGKLHWVSEEDAVECELRDYDRLFVVPKIDESKWEKQINPNSEVVYDTALVHHSVKDWAPLTSVQFERLGFYCVDYDGKVFNRTVELRSETAAAAAKGRSRKEEQLAQLAKKEAAKSIDPKDMFKSGPYSQFDADGLPTRDARGAPLSKSLIKKLKKDQAKQKRLFEANRT</sequence>
<feature type="region of interest" description="Disordered" evidence="9">
    <location>
        <begin position="625"/>
        <end position="653"/>
    </location>
</feature>
<keyword evidence="5 8" id="KW-0648">Protein biosynthesis</keyword>
<dbReference type="EC" id="6.1.1.18" evidence="1"/>
<dbReference type="PROSITE" id="PS00178">
    <property type="entry name" value="AA_TRNA_LIGASE_I"/>
    <property type="match status" value="1"/>
</dbReference>
<name>A0AAD7XLL6_9STRA</name>
<comment type="similarity">
    <text evidence="8">Belongs to the class-I aminoacyl-tRNA synthetase family.</text>
</comment>
<feature type="domain" description="tRNA synthetases class I (E and Q) anti-codon binding" evidence="12">
    <location>
        <begin position="511"/>
        <end position="583"/>
    </location>
</feature>
<gene>
    <name evidence="13" type="ORF">CTAYLR_003751</name>
</gene>
<keyword evidence="6 8" id="KW-0030">Aminoacyl-tRNA synthetase</keyword>
<evidence type="ECO:0000256" key="1">
    <source>
        <dbReference type="ARBA" id="ARBA00012836"/>
    </source>
</evidence>
<evidence type="ECO:0000313" key="14">
    <source>
        <dbReference type="Proteomes" id="UP001230188"/>
    </source>
</evidence>
<dbReference type="GO" id="GO:0004819">
    <property type="term" value="F:glutamine-tRNA ligase activity"/>
    <property type="evidence" value="ECO:0007669"/>
    <property type="project" value="UniProtKB-EC"/>
</dbReference>
<dbReference type="InterPro" id="IPR011035">
    <property type="entry name" value="Ribosomal_bL25/Gln-tRNA_synth"/>
</dbReference>
<dbReference type="SUPFAM" id="SSF52374">
    <property type="entry name" value="Nucleotidylyl transferase"/>
    <property type="match status" value="1"/>
</dbReference>
<dbReference type="PANTHER" id="PTHR43097">
    <property type="entry name" value="GLUTAMINE-TRNA LIGASE"/>
    <property type="match status" value="1"/>
</dbReference>
<dbReference type="InterPro" id="IPR050132">
    <property type="entry name" value="Gln/Glu-tRNA_Ligase"/>
</dbReference>
<evidence type="ECO:0000256" key="8">
    <source>
        <dbReference type="RuleBase" id="RU363037"/>
    </source>
</evidence>
<organism evidence="13 14">
    <name type="scientific">Chrysophaeum taylorii</name>
    <dbReference type="NCBI Taxonomy" id="2483200"/>
    <lineage>
        <taxon>Eukaryota</taxon>
        <taxon>Sar</taxon>
        <taxon>Stramenopiles</taxon>
        <taxon>Ochrophyta</taxon>
        <taxon>Pelagophyceae</taxon>
        <taxon>Pelagomonadales</taxon>
        <taxon>Pelagomonadaceae</taxon>
        <taxon>Chrysophaeum</taxon>
    </lineage>
</organism>
<dbReference type="InterPro" id="IPR014729">
    <property type="entry name" value="Rossmann-like_a/b/a_fold"/>
</dbReference>
<comment type="caution">
    <text evidence="13">The sequence shown here is derived from an EMBL/GenBank/DDBJ whole genome shotgun (WGS) entry which is preliminary data.</text>
</comment>
<evidence type="ECO:0000259" key="12">
    <source>
        <dbReference type="Pfam" id="PF20974"/>
    </source>
</evidence>